<accession>A0A381NY40</accession>
<organism evidence="2">
    <name type="scientific">marine metagenome</name>
    <dbReference type="NCBI Taxonomy" id="408172"/>
    <lineage>
        <taxon>unclassified sequences</taxon>
        <taxon>metagenomes</taxon>
        <taxon>ecological metagenomes</taxon>
    </lineage>
</organism>
<feature type="domain" description="Fumarylacetoacetase-like C-terminal" evidence="1">
    <location>
        <begin position="10"/>
        <end position="233"/>
    </location>
</feature>
<dbReference type="EMBL" id="UINC01000684">
    <property type="protein sequence ID" value="SUZ59541.1"/>
    <property type="molecule type" value="Genomic_DNA"/>
</dbReference>
<dbReference type="Pfam" id="PF01557">
    <property type="entry name" value="FAA_hydrolase"/>
    <property type="match status" value="1"/>
</dbReference>
<protein>
    <recommendedName>
        <fullName evidence="1">Fumarylacetoacetase-like C-terminal domain-containing protein</fullName>
    </recommendedName>
</protein>
<sequence>MTMTLPLTQFCDGSAYLSHMERIRGARGETLDESAYTIPLMYQAVSDKFLPWCANIPAFPYEYKIDFEAEIGAIVDTVPMGTSVEDAGKRIKYITIINDISLRTFCAKEVQTGFGFLQGKPHSALGKWSIPVIALEDEIWHDNKFHATMIVEVNGEQIGKINTSKEMHFDFAQLIAHAAKTRELSKGTLIGSGTVSSSDINDGFGCFMERNIVTDNKEYLKSGDKVKMYIEEFPRHLLIEQGVV</sequence>
<dbReference type="PANTHER" id="PTHR43211:SF1">
    <property type="entry name" value="BLL6422 PROTEIN"/>
    <property type="match status" value="1"/>
</dbReference>
<gene>
    <name evidence="2" type="ORF">METZ01_LOCUS12395</name>
</gene>
<name>A0A381NY40_9ZZZZ</name>
<evidence type="ECO:0000313" key="2">
    <source>
        <dbReference type="EMBL" id="SUZ59541.1"/>
    </source>
</evidence>
<dbReference type="InterPro" id="IPR011234">
    <property type="entry name" value="Fumarylacetoacetase-like_C"/>
</dbReference>
<dbReference type="InterPro" id="IPR036663">
    <property type="entry name" value="Fumarylacetoacetase_C_sf"/>
</dbReference>
<evidence type="ECO:0000259" key="1">
    <source>
        <dbReference type="Pfam" id="PF01557"/>
    </source>
</evidence>
<dbReference type="PANTHER" id="PTHR43211">
    <property type="entry name" value="FUMARYLACETOACETATE HYDROLASE"/>
    <property type="match status" value="1"/>
</dbReference>
<dbReference type="AlphaFoldDB" id="A0A381NY40"/>
<dbReference type="GO" id="GO:0003824">
    <property type="term" value="F:catalytic activity"/>
    <property type="evidence" value="ECO:0007669"/>
    <property type="project" value="InterPro"/>
</dbReference>
<dbReference type="Gene3D" id="3.90.850.10">
    <property type="entry name" value="Fumarylacetoacetase-like, C-terminal domain"/>
    <property type="match status" value="1"/>
</dbReference>
<dbReference type="SUPFAM" id="SSF56529">
    <property type="entry name" value="FAH"/>
    <property type="match status" value="1"/>
</dbReference>
<reference evidence="2" key="1">
    <citation type="submission" date="2018-05" db="EMBL/GenBank/DDBJ databases">
        <authorList>
            <person name="Lanie J.A."/>
            <person name="Ng W.-L."/>
            <person name="Kazmierczak K.M."/>
            <person name="Andrzejewski T.M."/>
            <person name="Davidsen T.M."/>
            <person name="Wayne K.J."/>
            <person name="Tettelin H."/>
            <person name="Glass J.I."/>
            <person name="Rusch D."/>
            <person name="Podicherti R."/>
            <person name="Tsui H.-C.T."/>
            <person name="Winkler M.E."/>
        </authorList>
    </citation>
    <scope>NUCLEOTIDE SEQUENCE</scope>
</reference>
<proteinExistence type="predicted"/>